<dbReference type="EMBL" id="AUYB01000132">
    <property type="protein sequence ID" value="KZN32368.1"/>
    <property type="molecule type" value="Genomic_DNA"/>
</dbReference>
<evidence type="ECO:0000313" key="1">
    <source>
        <dbReference type="EMBL" id="KZN32368.1"/>
    </source>
</evidence>
<reference evidence="1 2" key="1">
    <citation type="submission" date="2013-07" db="EMBL/GenBank/DDBJ databases">
        <title>Comparative Genomic and Metabolomic Analysis of Twelve Strains of Pseudoalteromonas luteoviolacea.</title>
        <authorList>
            <person name="Vynne N.G."/>
            <person name="Mansson M."/>
            <person name="Gram L."/>
        </authorList>
    </citation>
    <scope>NUCLEOTIDE SEQUENCE [LARGE SCALE GENOMIC DNA]</scope>
    <source>
        <strain evidence="1 2">DSM 6061</strain>
    </source>
</reference>
<proteinExistence type="predicted"/>
<comment type="caution">
    <text evidence="1">The sequence shown here is derived from an EMBL/GenBank/DDBJ whole genome shotgun (WGS) entry which is preliminary data.</text>
</comment>
<protein>
    <submittedName>
        <fullName evidence="1">Uncharacterized protein</fullName>
    </submittedName>
</protein>
<dbReference type="AlphaFoldDB" id="A0A166V8L0"/>
<keyword evidence="2" id="KW-1185">Reference proteome</keyword>
<evidence type="ECO:0000313" key="2">
    <source>
        <dbReference type="Proteomes" id="UP000076643"/>
    </source>
</evidence>
<dbReference type="Proteomes" id="UP000076643">
    <property type="component" value="Unassembled WGS sequence"/>
</dbReference>
<sequence>MFCVILMMSWTLSVIKFFLQPISQKVQIFIDEV</sequence>
<name>A0A166V8L0_9GAMM</name>
<organism evidence="1 2">
    <name type="scientific">Pseudoalteromonas luteoviolacea DSM 6061</name>
    <dbReference type="NCBI Taxonomy" id="1365250"/>
    <lineage>
        <taxon>Bacteria</taxon>
        <taxon>Pseudomonadati</taxon>
        <taxon>Pseudomonadota</taxon>
        <taxon>Gammaproteobacteria</taxon>
        <taxon>Alteromonadales</taxon>
        <taxon>Pseudoalteromonadaceae</taxon>
        <taxon>Pseudoalteromonas</taxon>
    </lineage>
</organism>
<accession>A0A166V8L0</accession>
<gene>
    <name evidence="1" type="ORF">N475_22060</name>
</gene>